<dbReference type="Proteomes" id="UP000320390">
    <property type="component" value="Chromosome"/>
</dbReference>
<name>A0A518F108_9BACT</name>
<dbReference type="InterPro" id="IPR050814">
    <property type="entry name" value="Myo-inositol_Transporter"/>
</dbReference>
<dbReference type="SUPFAM" id="SSF103473">
    <property type="entry name" value="MFS general substrate transporter"/>
    <property type="match status" value="1"/>
</dbReference>
<evidence type="ECO:0000256" key="5">
    <source>
        <dbReference type="ARBA" id="ARBA00022989"/>
    </source>
</evidence>
<keyword evidence="6 8" id="KW-0472">Membrane</keyword>
<dbReference type="NCBIfam" id="TIGR00879">
    <property type="entry name" value="SP"/>
    <property type="match status" value="1"/>
</dbReference>
<proteinExistence type="inferred from homology"/>
<evidence type="ECO:0000256" key="4">
    <source>
        <dbReference type="ARBA" id="ARBA00022692"/>
    </source>
</evidence>
<evidence type="ECO:0000313" key="11">
    <source>
        <dbReference type="Proteomes" id="UP000320390"/>
    </source>
</evidence>
<dbReference type="EMBL" id="CP036434">
    <property type="protein sequence ID" value="QDV10014.1"/>
    <property type="molecule type" value="Genomic_DNA"/>
</dbReference>
<dbReference type="AlphaFoldDB" id="A0A518F108"/>
<dbReference type="PANTHER" id="PTHR48020:SF12">
    <property type="entry name" value="PROTON MYO-INOSITOL COTRANSPORTER"/>
    <property type="match status" value="1"/>
</dbReference>
<feature type="transmembrane region" description="Helical" evidence="8">
    <location>
        <begin position="103"/>
        <end position="124"/>
    </location>
</feature>
<evidence type="ECO:0000256" key="6">
    <source>
        <dbReference type="ARBA" id="ARBA00023136"/>
    </source>
</evidence>
<feature type="transmembrane region" description="Helical" evidence="8">
    <location>
        <begin position="78"/>
        <end position="97"/>
    </location>
</feature>
<dbReference type="InterPro" id="IPR003663">
    <property type="entry name" value="Sugar/inositol_transpt"/>
</dbReference>
<keyword evidence="5 8" id="KW-1133">Transmembrane helix</keyword>
<dbReference type="PROSITE" id="PS00217">
    <property type="entry name" value="SUGAR_TRANSPORT_2"/>
    <property type="match status" value="1"/>
</dbReference>
<feature type="transmembrane region" description="Helical" evidence="8">
    <location>
        <begin position="489"/>
        <end position="508"/>
    </location>
</feature>
<evidence type="ECO:0000313" key="10">
    <source>
        <dbReference type="EMBL" id="QDV10014.1"/>
    </source>
</evidence>
<evidence type="ECO:0000256" key="7">
    <source>
        <dbReference type="RuleBase" id="RU003346"/>
    </source>
</evidence>
<evidence type="ECO:0000259" key="9">
    <source>
        <dbReference type="PROSITE" id="PS50850"/>
    </source>
</evidence>
<dbReference type="PANTHER" id="PTHR48020">
    <property type="entry name" value="PROTON MYO-INOSITOL COTRANSPORTER"/>
    <property type="match status" value="1"/>
</dbReference>
<comment type="subcellular location">
    <subcellularLocation>
        <location evidence="1">Membrane</location>
        <topology evidence="1">Multi-pass membrane protein</topology>
    </subcellularLocation>
</comment>
<feature type="transmembrane region" description="Helical" evidence="8">
    <location>
        <begin position="48"/>
        <end position="66"/>
    </location>
</feature>
<feature type="transmembrane region" description="Helical" evidence="8">
    <location>
        <begin position="173"/>
        <end position="195"/>
    </location>
</feature>
<dbReference type="PROSITE" id="PS50850">
    <property type="entry name" value="MFS"/>
    <property type="match status" value="1"/>
</dbReference>
<dbReference type="GO" id="GO:0022857">
    <property type="term" value="F:transmembrane transporter activity"/>
    <property type="evidence" value="ECO:0007669"/>
    <property type="project" value="InterPro"/>
</dbReference>
<dbReference type="PROSITE" id="PS00216">
    <property type="entry name" value="SUGAR_TRANSPORT_1"/>
    <property type="match status" value="2"/>
</dbReference>
<feature type="transmembrane region" description="Helical" evidence="8">
    <location>
        <begin position="256"/>
        <end position="278"/>
    </location>
</feature>
<dbReference type="InterPro" id="IPR020846">
    <property type="entry name" value="MFS_dom"/>
</dbReference>
<dbReference type="Gene3D" id="1.20.1250.20">
    <property type="entry name" value="MFS general substrate transporter like domains"/>
    <property type="match status" value="2"/>
</dbReference>
<gene>
    <name evidence="10" type="primary">araE</name>
    <name evidence="10" type="ORF">Poly30_55750</name>
</gene>
<feature type="transmembrane region" description="Helical" evidence="8">
    <location>
        <begin position="298"/>
        <end position="316"/>
    </location>
</feature>
<accession>A0A518F108</accession>
<organism evidence="10 11">
    <name type="scientific">Saltatorellus ferox</name>
    <dbReference type="NCBI Taxonomy" id="2528018"/>
    <lineage>
        <taxon>Bacteria</taxon>
        <taxon>Pseudomonadati</taxon>
        <taxon>Planctomycetota</taxon>
        <taxon>Planctomycetia</taxon>
        <taxon>Planctomycetia incertae sedis</taxon>
        <taxon>Saltatorellus</taxon>
    </lineage>
</organism>
<dbReference type="PRINTS" id="PR00171">
    <property type="entry name" value="SUGRTRNSPORT"/>
</dbReference>
<keyword evidence="11" id="KW-1185">Reference proteome</keyword>
<feature type="transmembrane region" description="Helical" evidence="8">
    <location>
        <begin position="421"/>
        <end position="445"/>
    </location>
</feature>
<comment type="similarity">
    <text evidence="2 7">Belongs to the major facilitator superfamily. Sugar transporter (TC 2.A.1.1) family.</text>
</comment>
<dbReference type="RefSeq" id="WP_145205450.1">
    <property type="nucleotide sequence ID" value="NZ_CP036434.1"/>
</dbReference>
<protein>
    <submittedName>
        <fullName evidence="10">Arabinose-proton symporter</fullName>
    </submittedName>
</protein>
<evidence type="ECO:0000256" key="1">
    <source>
        <dbReference type="ARBA" id="ARBA00004141"/>
    </source>
</evidence>
<dbReference type="InterPro" id="IPR005828">
    <property type="entry name" value="MFS_sugar_transport-like"/>
</dbReference>
<evidence type="ECO:0000256" key="3">
    <source>
        <dbReference type="ARBA" id="ARBA00022448"/>
    </source>
</evidence>
<feature type="transmembrane region" description="Helical" evidence="8">
    <location>
        <begin position="457"/>
        <end position="477"/>
    </location>
</feature>
<dbReference type="InterPro" id="IPR036259">
    <property type="entry name" value="MFS_trans_sf"/>
</dbReference>
<feature type="domain" description="Major facilitator superfamily (MFS) profile" evidence="9">
    <location>
        <begin position="12"/>
        <end position="512"/>
    </location>
</feature>
<dbReference type="GO" id="GO:0016020">
    <property type="term" value="C:membrane"/>
    <property type="evidence" value="ECO:0007669"/>
    <property type="project" value="UniProtKB-SubCell"/>
</dbReference>
<evidence type="ECO:0000256" key="2">
    <source>
        <dbReference type="ARBA" id="ARBA00010992"/>
    </source>
</evidence>
<dbReference type="OrthoDB" id="9793283at2"/>
<feature type="transmembrane region" description="Helical" evidence="8">
    <location>
        <begin position="136"/>
        <end position="158"/>
    </location>
</feature>
<feature type="transmembrane region" description="Helical" evidence="8">
    <location>
        <begin position="323"/>
        <end position="343"/>
    </location>
</feature>
<reference evidence="10 11" key="1">
    <citation type="submission" date="2019-02" db="EMBL/GenBank/DDBJ databases">
        <title>Deep-cultivation of Planctomycetes and their phenomic and genomic characterization uncovers novel biology.</title>
        <authorList>
            <person name="Wiegand S."/>
            <person name="Jogler M."/>
            <person name="Boedeker C."/>
            <person name="Pinto D."/>
            <person name="Vollmers J."/>
            <person name="Rivas-Marin E."/>
            <person name="Kohn T."/>
            <person name="Peeters S.H."/>
            <person name="Heuer A."/>
            <person name="Rast P."/>
            <person name="Oberbeckmann S."/>
            <person name="Bunk B."/>
            <person name="Jeske O."/>
            <person name="Meyerdierks A."/>
            <person name="Storesund J.E."/>
            <person name="Kallscheuer N."/>
            <person name="Luecker S."/>
            <person name="Lage O.M."/>
            <person name="Pohl T."/>
            <person name="Merkel B.J."/>
            <person name="Hornburger P."/>
            <person name="Mueller R.-W."/>
            <person name="Bruemmer F."/>
            <person name="Labrenz M."/>
            <person name="Spormann A.M."/>
            <person name="Op den Camp H."/>
            <person name="Overmann J."/>
            <person name="Amann R."/>
            <person name="Jetten M.S.M."/>
            <person name="Mascher T."/>
            <person name="Medema M.H."/>
            <person name="Devos D.P."/>
            <person name="Kaster A.-K."/>
            <person name="Ovreas L."/>
            <person name="Rohde M."/>
            <person name="Galperin M.Y."/>
            <person name="Jogler C."/>
        </authorList>
    </citation>
    <scope>NUCLEOTIDE SEQUENCE [LARGE SCALE GENOMIC DNA]</scope>
    <source>
        <strain evidence="10 11">Poly30</strain>
    </source>
</reference>
<evidence type="ECO:0000256" key="8">
    <source>
        <dbReference type="SAM" id="Phobius"/>
    </source>
</evidence>
<dbReference type="Pfam" id="PF00083">
    <property type="entry name" value="Sugar_tr"/>
    <property type="match status" value="2"/>
</dbReference>
<keyword evidence="4 8" id="KW-0812">Transmembrane</keyword>
<sequence>MSQNPRGSTALIAAVVALGGFLMGFDSAVISGVTGPIRKVFDLSAGELGTVVACLTLSATLAMAVAGPLADRYGRKRILAITAFLFTVSAVWSALATSSTSLIVARLVGGFGVGGALLIAPMYIAEVAPAGKRGRLVSFNQLNIVLGFSAAFFSNYFIEKAMPQAEGGAVNDAWRWMLAVEAVPAIVYFFALWIVPNSPRWLAMKGRHDEARSVLAWASGEAAADQELKEIEKNLEADRKTTKPRLSELLHPRMRFVMIVGLGLGFFQQITGINAIFYYSTTIFEMAGSGREASLEQAIYVGLVNVVFTVIAMWLIDRAGRKPLLIVGTTLMAAALLTTGFAFKNATFQPEGPLFAKAVSSLPAPAQAALTGMAGETYQDQFAFLDAIDARARSTGDAASIEAVTGAGQDLAKGALQINGMLVLLAIMGYIAGFAISLGPVMWAMFSEIFPARMRGIAISTAGFFNSAISFLVQKLFPVGLASLGPDKVFFVFGGFAVAALLFSAFVVPETKGRSLEELEAELIGDS</sequence>
<keyword evidence="3 7" id="KW-0813">Transport</keyword>
<dbReference type="InterPro" id="IPR005829">
    <property type="entry name" value="Sugar_transporter_CS"/>
</dbReference>